<dbReference type="PANTHER" id="PTHR43861">
    <property type="entry name" value="TRANS-ACONITATE 2-METHYLTRANSFERASE-RELATED"/>
    <property type="match status" value="1"/>
</dbReference>
<comment type="caution">
    <text evidence="7">The sequence shown here is derived from an EMBL/GenBank/DDBJ whole genome shotgun (WGS) entry which is preliminary data.</text>
</comment>
<dbReference type="InterPro" id="IPR029063">
    <property type="entry name" value="SAM-dependent_MTases_sf"/>
</dbReference>
<reference evidence="7 9" key="1">
    <citation type="submission" date="2023-07" db="EMBL/GenBank/DDBJ databases">
        <title>Unpublished Manusciprt.</title>
        <authorList>
            <person name="Aydin F."/>
            <person name="Tarhane S."/>
            <person name="Saticioglu I.B."/>
            <person name="Karakaya E."/>
            <person name="Abay S."/>
            <person name="Guran O."/>
            <person name="Bozkurt E."/>
            <person name="Uzum N."/>
            <person name="Olgun K."/>
            <person name="Jablonski D."/>
        </authorList>
    </citation>
    <scope>NUCLEOTIDE SEQUENCE</scope>
    <source>
        <strain evidence="9">faydin-H75</strain>
        <strain evidence="7">Faydin-H76</strain>
    </source>
</reference>
<dbReference type="AlphaFoldDB" id="A0AA90PIT7"/>
<dbReference type="Pfam" id="PF13649">
    <property type="entry name" value="Methyltransf_25"/>
    <property type="match status" value="1"/>
</dbReference>
<dbReference type="InterPro" id="IPR041698">
    <property type="entry name" value="Methyltransf_25"/>
</dbReference>
<dbReference type="GO" id="GO:0016743">
    <property type="term" value="F:carboxyl- or carbamoyltransferase activity"/>
    <property type="evidence" value="ECO:0007669"/>
    <property type="project" value="UniProtKB-UniRule"/>
</dbReference>
<dbReference type="Proteomes" id="UP001240777">
    <property type="component" value="Unassembled WGS sequence"/>
</dbReference>
<sequence>MKDEIFLTPPLKQFEFDEGVASVFDDMVARSIPFYAQSLGLSVDFVKNCLEKIGQNGGVVYDLGCSTGTFLLELSNRLEKGHQHSLIGIDNSSAMIERAKLKAKTYGKEIDFVCRDFLDFHIDKACAVVANYTIQFVRPINRTSLIDRIFKGIIEGGIFVMSEKMSSPDKVLDREMIQRYYDYKKEQGYTQNEITIKREALENVLVPYSLEENIEILKNAGFKSVEVLFKWINFATIIARKS</sequence>
<dbReference type="EMBL" id="JAUYZK010000005">
    <property type="protein sequence ID" value="MDP2539042.1"/>
    <property type="molecule type" value="Genomic_DNA"/>
</dbReference>
<feature type="binding site" evidence="3 4">
    <location>
        <position position="131"/>
    </location>
    <ligand>
        <name>S-adenosyl-L-methionine</name>
        <dbReference type="ChEBI" id="CHEBI:59789"/>
    </ligand>
</feature>
<feature type="binding site" evidence="3 4">
    <location>
        <begin position="64"/>
        <end position="66"/>
    </location>
    <ligand>
        <name>S-adenosyl-L-methionine</name>
        <dbReference type="ChEBI" id="CHEBI:59789"/>
    </ligand>
</feature>
<dbReference type="GO" id="GO:1904047">
    <property type="term" value="F:S-adenosyl-L-methionine binding"/>
    <property type="evidence" value="ECO:0007669"/>
    <property type="project" value="UniProtKB-UniRule"/>
</dbReference>
<feature type="domain" description="Methyltransferase" evidence="5">
    <location>
        <begin position="60"/>
        <end position="157"/>
    </location>
</feature>
<dbReference type="Proteomes" id="UP001177258">
    <property type="component" value="Unassembled WGS sequence"/>
</dbReference>
<dbReference type="EMBL" id="JAUPEV010000004">
    <property type="protein sequence ID" value="MDO7252968.1"/>
    <property type="molecule type" value="Genomic_DNA"/>
</dbReference>
<evidence type="ECO:0000313" key="9">
    <source>
        <dbReference type="Proteomes" id="UP001240777"/>
    </source>
</evidence>
<gene>
    <name evidence="3 7" type="primary">cmoA</name>
    <name evidence="6" type="ORF">Q5I04_03455</name>
    <name evidence="7" type="ORF">Q5I06_04545</name>
</gene>
<evidence type="ECO:0000256" key="4">
    <source>
        <dbReference type="PIRSR" id="PIRSR006325-1"/>
    </source>
</evidence>
<dbReference type="PANTHER" id="PTHR43861:SF2">
    <property type="entry name" value="CARBOXY-S-ADENOSYL-L-METHIONINE SYNTHASE"/>
    <property type="match status" value="1"/>
</dbReference>
<dbReference type="GO" id="GO:0002098">
    <property type="term" value="P:tRNA wobble uridine modification"/>
    <property type="evidence" value="ECO:0007669"/>
    <property type="project" value="InterPro"/>
</dbReference>
<organism evidence="7 8">
    <name type="scientific">Helicobacter cappadocius</name>
    <dbReference type="NCBI Taxonomy" id="3063998"/>
    <lineage>
        <taxon>Bacteria</taxon>
        <taxon>Pseudomonadati</taxon>
        <taxon>Campylobacterota</taxon>
        <taxon>Epsilonproteobacteria</taxon>
        <taxon>Campylobacterales</taxon>
        <taxon>Helicobacteraceae</taxon>
        <taxon>Helicobacter</taxon>
    </lineage>
</organism>
<dbReference type="SUPFAM" id="SSF53335">
    <property type="entry name" value="S-adenosyl-L-methionine-dependent methyltransferases"/>
    <property type="match status" value="1"/>
</dbReference>
<reference evidence="6" key="2">
    <citation type="submission" date="2023-07" db="EMBL/GenBank/DDBJ databases">
        <authorList>
            <person name="Aydin F."/>
            <person name="Tarhane S."/>
            <person name="Saticioglu I.B."/>
            <person name="Karakaya E."/>
            <person name="Abay S."/>
            <person name="Guran O."/>
            <person name="Bozkurt E."/>
            <person name="Uzum N."/>
            <person name="Olgun K."/>
            <person name="Jablonski D."/>
        </authorList>
    </citation>
    <scope>NUCLEOTIDE SEQUENCE</scope>
    <source>
        <strain evidence="6">Faydin-H75</strain>
    </source>
</reference>
<comment type="catalytic activity">
    <reaction evidence="3">
        <text>prephenate + S-adenosyl-L-methionine = carboxy-S-adenosyl-L-methionine + 3-phenylpyruvate + H2O</text>
        <dbReference type="Rhea" id="RHEA:51692"/>
        <dbReference type="ChEBI" id="CHEBI:15377"/>
        <dbReference type="ChEBI" id="CHEBI:18005"/>
        <dbReference type="ChEBI" id="CHEBI:29934"/>
        <dbReference type="ChEBI" id="CHEBI:59789"/>
        <dbReference type="ChEBI" id="CHEBI:134278"/>
    </reaction>
</comment>
<evidence type="ECO:0000313" key="7">
    <source>
        <dbReference type="EMBL" id="MDP2539042.1"/>
    </source>
</evidence>
<evidence type="ECO:0000259" key="5">
    <source>
        <dbReference type="Pfam" id="PF13649"/>
    </source>
</evidence>
<dbReference type="HAMAP" id="MF_01589">
    <property type="entry name" value="Cx_SAM_synthase"/>
    <property type="match status" value="1"/>
</dbReference>
<dbReference type="Gene3D" id="3.40.50.150">
    <property type="entry name" value="Vaccinia Virus protein VP39"/>
    <property type="match status" value="1"/>
</dbReference>
<dbReference type="CDD" id="cd02440">
    <property type="entry name" value="AdoMet_MTases"/>
    <property type="match status" value="1"/>
</dbReference>
<protein>
    <recommendedName>
        <fullName evidence="3">Carboxy-S-adenosyl-L-methionine synthase</fullName>
        <shortName evidence="3">Cx-SAM synthase</shortName>
        <ecNumber evidence="3">2.1.3.-</ecNumber>
    </recommendedName>
</protein>
<dbReference type="PIRSF" id="PIRSF006325">
    <property type="entry name" value="MeTrfase_bac"/>
    <property type="match status" value="1"/>
</dbReference>
<reference evidence="6 8" key="3">
    <citation type="journal article" date="2024" name="Syst. Appl. Microbiol.">
        <title>Helicobacter cappadocius sp. nov., from lizards: The first psychrotrophic Helicobacter species.</title>
        <authorList>
            <person name="Aydin F."/>
            <person name="Tarhane S."/>
            <person name="Karakaya E."/>
            <person name="Abay S."/>
            <person name="Kayman T."/>
            <person name="Guran O."/>
            <person name="Bozkurt E."/>
            <person name="Uzum N."/>
            <person name="Avci A."/>
            <person name="Olgun K."/>
            <person name="Jablonski D."/>
            <person name="Guran C."/>
            <person name="Burcin Saticioglu I."/>
        </authorList>
    </citation>
    <scope>NUCLEOTIDE SEQUENCE [LARGE SCALE GENOMIC DNA]</scope>
    <source>
        <strain evidence="6">Faydin-H75</strain>
        <strain evidence="8">faydin-H76</strain>
    </source>
</reference>
<dbReference type="InterPro" id="IPR005271">
    <property type="entry name" value="CmoA"/>
</dbReference>
<evidence type="ECO:0000256" key="1">
    <source>
        <dbReference type="ARBA" id="ARBA00022679"/>
    </source>
</evidence>
<evidence type="ECO:0000313" key="6">
    <source>
        <dbReference type="EMBL" id="MDO7252968.1"/>
    </source>
</evidence>
<feature type="binding site" evidence="3 4">
    <location>
        <begin position="90"/>
        <end position="91"/>
    </location>
    <ligand>
        <name>S-adenosyl-L-methionine</name>
        <dbReference type="ChEBI" id="CHEBI:59789"/>
    </ligand>
</feature>
<comment type="function">
    <text evidence="3">Catalyzes the conversion of S-adenosyl-L-methionine (SAM) to carboxy-S-adenosyl-L-methionine (Cx-SAM).</text>
</comment>
<keyword evidence="2 3" id="KW-0949">S-adenosyl-L-methionine</keyword>
<keyword evidence="9" id="KW-1185">Reference proteome</keyword>
<dbReference type="RefSeq" id="WP_305516813.1">
    <property type="nucleotide sequence ID" value="NZ_JAUPEV010000004.1"/>
</dbReference>
<dbReference type="EC" id="2.1.3.-" evidence="3"/>
<proteinExistence type="inferred from homology"/>
<comment type="caution">
    <text evidence="3">Lacks conserved residue(s) required for the propagation of feature annotation.</text>
</comment>
<feature type="binding site" evidence="3">
    <location>
        <position position="198"/>
    </location>
    <ligand>
        <name>S-adenosyl-L-methionine</name>
        <dbReference type="ChEBI" id="CHEBI:59789"/>
    </ligand>
</feature>
<keyword evidence="1 3" id="KW-0808">Transferase</keyword>
<dbReference type="NCBIfam" id="TIGR00740">
    <property type="entry name" value="carboxy-S-adenosyl-L-methionine synthase CmoA"/>
    <property type="match status" value="1"/>
</dbReference>
<evidence type="ECO:0000313" key="8">
    <source>
        <dbReference type="Proteomes" id="UP001177258"/>
    </source>
</evidence>
<accession>A0AA90PIT7</accession>
<evidence type="ECO:0000256" key="3">
    <source>
        <dbReference type="HAMAP-Rule" id="MF_01589"/>
    </source>
</evidence>
<evidence type="ECO:0000256" key="2">
    <source>
        <dbReference type="ARBA" id="ARBA00022691"/>
    </source>
</evidence>
<feature type="binding site" evidence="3 4">
    <location>
        <position position="35"/>
    </location>
    <ligand>
        <name>S-adenosyl-L-methionine</name>
        <dbReference type="ChEBI" id="CHEBI:59789"/>
    </ligand>
</feature>
<name>A0AA90PIT7_9HELI</name>
<comment type="similarity">
    <text evidence="3">Belongs to the class I-like SAM-binding methyltransferase superfamily. Cx-SAM synthase family.</text>
</comment>